<evidence type="ECO:0000256" key="6">
    <source>
        <dbReference type="PROSITE-ProRule" id="PRU00050"/>
    </source>
</evidence>
<dbReference type="CDD" id="cd16434">
    <property type="entry name" value="CheB-CheR_fusion"/>
    <property type="match status" value="1"/>
</dbReference>
<dbReference type="RefSeq" id="WP_169202611.1">
    <property type="nucleotide sequence ID" value="NZ_CP059467.1"/>
</dbReference>
<dbReference type="InterPro" id="IPR000673">
    <property type="entry name" value="Sig_transdc_resp-reg_Me-estase"/>
</dbReference>
<accession>A0ABX1NW53</accession>
<dbReference type="Pfam" id="PF03705">
    <property type="entry name" value="CheR_N"/>
    <property type="match status" value="1"/>
</dbReference>
<dbReference type="EC" id="2.1.1.80" evidence="2"/>
<evidence type="ECO:0000256" key="3">
    <source>
        <dbReference type="ARBA" id="ARBA00022603"/>
    </source>
</evidence>
<dbReference type="SUPFAM" id="SSF53335">
    <property type="entry name" value="S-adenosyl-L-methionine-dependent methyltransferases"/>
    <property type="match status" value="1"/>
</dbReference>
<feature type="active site" evidence="6">
    <location>
        <position position="29"/>
    </location>
</feature>
<dbReference type="Gene3D" id="3.30.450.20">
    <property type="entry name" value="PAS domain"/>
    <property type="match status" value="2"/>
</dbReference>
<dbReference type="Pfam" id="PF01739">
    <property type="entry name" value="CheR"/>
    <property type="match status" value="1"/>
</dbReference>
<proteinExistence type="predicted"/>
<evidence type="ECO:0000256" key="2">
    <source>
        <dbReference type="ARBA" id="ARBA00012534"/>
    </source>
</evidence>
<keyword evidence="7" id="KW-0175">Coiled coil</keyword>
<keyword evidence="6" id="KW-0378">Hydrolase</keyword>
<dbReference type="PROSITE" id="PS50122">
    <property type="entry name" value="CHEB"/>
    <property type="match status" value="1"/>
</dbReference>
<dbReference type="SUPFAM" id="SSF55785">
    <property type="entry name" value="PYP-like sensor domain (PAS domain)"/>
    <property type="match status" value="2"/>
</dbReference>
<dbReference type="Proteomes" id="UP000633943">
    <property type="component" value="Unassembled WGS sequence"/>
</dbReference>
<dbReference type="SUPFAM" id="SSF47757">
    <property type="entry name" value="Chemotaxis receptor methyltransferase CheR, N-terminal domain"/>
    <property type="match status" value="1"/>
</dbReference>
<dbReference type="Pfam" id="PF13596">
    <property type="entry name" value="PAS_10"/>
    <property type="match status" value="1"/>
</dbReference>
<comment type="caution">
    <text evidence="10">The sequence shown here is derived from an EMBL/GenBank/DDBJ whole genome shotgun (WGS) entry which is preliminary data.</text>
</comment>
<dbReference type="SUPFAM" id="SSF57997">
    <property type="entry name" value="Tropomyosin"/>
    <property type="match status" value="1"/>
</dbReference>
<keyword evidence="4" id="KW-0808">Transferase</keyword>
<dbReference type="InterPro" id="IPR050903">
    <property type="entry name" value="Bact_Chemotaxis_MeTrfase"/>
</dbReference>
<evidence type="ECO:0000256" key="7">
    <source>
        <dbReference type="SAM" id="Coils"/>
    </source>
</evidence>
<dbReference type="PANTHER" id="PTHR24422">
    <property type="entry name" value="CHEMOTAXIS PROTEIN METHYLTRANSFERASE"/>
    <property type="match status" value="1"/>
</dbReference>
<comment type="catalytic activity">
    <reaction evidence="1">
        <text>L-glutamyl-[protein] + S-adenosyl-L-methionine = [protein]-L-glutamate 5-O-methyl ester + S-adenosyl-L-homocysteine</text>
        <dbReference type="Rhea" id="RHEA:24452"/>
        <dbReference type="Rhea" id="RHEA-COMP:10208"/>
        <dbReference type="Rhea" id="RHEA-COMP:10311"/>
        <dbReference type="ChEBI" id="CHEBI:29973"/>
        <dbReference type="ChEBI" id="CHEBI:57856"/>
        <dbReference type="ChEBI" id="CHEBI:59789"/>
        <dbReference type="ChEBI" id="CHEBI:82795"/>
        <dbReference type="EC" id="2.1.1.80"/>
    </reaction>
</comment>
<evidence type="ECO:0000256" key="5">
    <source>
        <dbReference type="ARBA" id="ARBA00022691"/>
    </source>
</evidence>
<feature type="coiled-coil region" evidence="7">
    <location>
        <begin position="669"/>
        <end position="742"/>
    </location>
</feature>
<dbReference type="Pfam" id="PF01339">
    <property type="entry name" value="CheB_methylest"/>
    <property type="match status" value="1"/>
</dbReference>
<evidence type="ECO:0000256" key="4">
    <source>
        <dbReference type="ARBA" id="ARBA00022679"/>
    </source>
</evidence>
<dbReference type="InterPro" id="IPR022642">
    <property type="entry name" value="CheR_C"/>
</dbReference>
<dbReference type="PRINTS" id="PR00996">
    <property type="entry name" value="CHERMTFRASE"/>
</dbReference>
<dbReference type="EMBL" id="WTVP01000026">
    <property type="protein sequence ID" value="NMG16001.1"/>
    <property type="molecule type" value="Genomic_DNA"/>
</dbReference>
<dbReference type="InterPro" id="IPR036804">
    <property type="entry name" value="CheR_N_sf"/>
</dbReference>
<evidence type="ECO:0000313" key="10">
    <source>
        <dbReference type="EMBL" id="NMG16001.1"/>
    </source>
</evidence>
<protein>
    <recommendedName>
        <fullName evidence="2">protein-glutamate O-methyltransferase</fullName>
        <ecNumber evidence="2">2.1.1.80</ecNumber>
    </recommendedName>
</protein>
<dbReference type="SMART" id="SM00091">
    <property type="entry name" value="PAS"/>
    <property type="match status" value="2"/>
</dbReference>
<evidence type="ECO:0000259" key="9">
    <source>
        <dbReference type="PROSITE" id="PS50123"/>
    </source>
</evidence>
<dbReference type="InterPro" id="IPR029063">
    <property type="entry name" value="SAM-dependent_MTases_sf"/>
</dbReference>
<feature type="active site" evidence="6">
    <location>
        <position position="148"/>
    </location>
</feature>
<gene>
    <name evidence="10" type="ORF">GPA24_10700</name>
</gene>
<dbReference type="PANTHER" id="PTHR24422:SF27">
    <property type="entry name" value="PROTEIN-GLUTAMATE O-METHYLTRANSFERASE"/>
    <property type="match status" value="1"/>
</dbReference>
<dbReference type="InterPro" id="IPR022641">
    <property type="entry name" value="CheR_N"/>
</dbReference>
<dbReference type="SUPFAM" id="SSF52738">
    <property type="entry name" value="Methylesterase CheB, C-terminal domain"/>
    <property type="match status" value="1"/>
</dbReference>
<dbReference type="SMART" id="SM00138">
    <property type="entry name" value="MeTrc"/>
    <property type="match status" value="1"/>
</dbReference>
<keyword evidence="3" id="KW-0489">Methyltransferase</keyword>
<dbReference type="PROSITE" id="PS50123">
    <property type="entry name" value="CHER"/>
    <property type="match status" value="1"/>
</dbReference>
<evidence type="ECO:0000259" key="8">
    <source>
        <dbReference type="PROSITE" id="PS50122"/>
    </source>
</evidence>
<keyword evidence="11" id="KW-1185">Reference proteome</keyword>
<dbReference type="Gene3D" id="3.40.50.180">
    <property type="entry name" value="Methylesterase CheB, C-terminal domain"/>
    <property type="match status" value="1"/>
</dbReference>
<dbReference type="InterPro" id="IPR035909">
    <property type="entry name" value="CheB_C"/>
</dbReference>
<dbReference type="Gene3D" id="3.40.50.150">
    <property type="entry name" value="Vaccinia Virus protein VP39"/>
    <property type="match status" value="1"/>
</dbReference>
<reference evidence="10 11" key="1">
    <citation type="submission" date="2019-12" db="EMBL/GenBank/DDBJ databases">
        <title>Comparative genomics gives insights into the taxonomy of the Azoarcus-Aromatoleum group and reveals separate origins of nif in the plant-associated Azoarcus and non-plant-associated Aromatoleum sub-groups.</title>
        <authorList>
            <person name="Lafos M."/>
            <person name="Maluk M."/>
            <person name="Batista M."/>
            <person name="Junghare M."/>
            <person name="Carmona M."/>
            <person name="Faoro H."/>
            <person name="Cruz L.M."/>
            <person name="Battistoni F."/>
            <person name="De Souza E."/>
            <person name="Pedrosa F."/>
            <person name="Chen W.-M."/>
            <person name="Poole P.S."/>
            <person name="Dixon R.A."/>
            <person name="James E.K."/>
        </authorList>
    </citation>
    <scope>NUCLEOTIDE SEQUENCE [LARGE SCALE GENOMIC DNA]</scope>
    <source>
        <strain evidence="10 11">PbN1</strain>
    </source>
</reference>
<keyword evidence="6" id="KW-0145">Chemotaxis</keyword>
<organism evidence="10 11">
    <name type="scientific">Aromatoleum bremense</name>
    <dbReference type="NCBI Taxonomy" id="76115"/>
    <lineage>
        <taxon>Bacteria</taxon>
        <taxon>Pseudomonadati</taxon>
        <taxon>Pseudomonadota</taxon>
        <taxon>Betaproteobacteria</taxon>
        <taxon>Rhodocyclales</taxon>
        <taxon>Rhodocyclaceae</taxon>
        <taxon>Aromatoleum</taxon>
    </lineage>
</organism>
<name>A0ABX1NW53_9RHOO</name>
<feature type="domain" description="CheR-type methyltransferase" evidence="9">
    <location>
        <begin position="221"/>
        <end position="465"/>
    </location>
</feature>
<dbReference type="InterPro" id="IPR000014">
    <property type="entry name" value="PAS"/>
</dbReference>
<sequence>MSEQNHDPDDRDAPVLPRWEFPIVGIGASAGGLEAFNEFLDHLAPDLGMAYVLVQHLDPKHHSILASLLAGRTHMPVSEAGDGMRVERDHVYVIPPNTNLAILGGVLHLMPPAETRAPQLTVDYFLRSLAQDQGSRAIGVILSGAASDGVTGMKMIKTEGGITFAEDQDSARYSSMPEAAIASGYVDFVLPPAEIAHELARLAGRVAATPREAPAVPPADERHLDKLFILLRRRTGVDFAQYKHTTIHRRIQRRMLVHRLDRLADYVRLLQERPAEIDTLYNEILINVTAFFRDPAVFDALAREILPRIIERCAGGGDPVRIWVPGCSTGEEPYSIAIALLECLDEAGVHLPIQIFATDIDTHAINTARAGLFPDSIAADVSPARLARHFTHDEQGYLISKQIRDMCLFAKQNVVKDPPFSRLDLISCRNLLIYLGPVLQKKVLALFHYALKPAGFLLLGSAETIGKHADMYRTLDTKHKIYAKKAIAATLQLDFSAPLSASFSVAEPAARERAALPLAGRDLTKAVDRLLMKRYCPASVVINEQMDIVQFRGQTGEFLEPAPGEASFNLLRMARGALAMELREIVGEAFRTRAGTRKEGIALRRGDETLLVEVEVSPLESAAPGFFLVVFRAAHGATLAPGSASAPGAQHEERLAMLEHELATTREYLQSVIEQDETINEELRSANEEILSSNEELQSTNEELETAKEELQSVNEELSTVNEELETRNRELSQLNNDLSNLLGSVNVPIVILGTDLRIRRYTPLAGKHLNLDDRDIGRAIGDIELGIRVPDLPKRITQVIDTVTVQEIEGQARDGRWYSIRVRPYKTIESRLEGAVVAFVDIDDTKRALQMAQEARDYAQGIVNAVRHPLLVLDKNLKVVSANPAFLDTFRVAPLETVGNLLYHLGNGQWGIPRLRKALEGVCTHGEGFEDFVVEHDFEAIGRRRVRISGRPIDAATGPPFLVLMQIEGGADNAGLAPDKE</sequence>
<feature type="active site" evidence="6">
    <location>
        <position position="56"/>
    </location>
</feature>
<evidence type="ECO:0000313" key="11">
    <source>
        <dbReference type="Proteomes" id="UP000633943"/>
    </source>
</evidence>
<keyword evidence="5" id="KW-0949">S-adenosyl-L-methionine</keyword>
<dbReference type="InterPro" id="IPR035965">
    <property type="entry name" value="PAS-like_dom_sf"/>
</dbReference>
<dbReference type="InterPro" id="IPR000780">
    <property type="entry name" value="CheR_MeTrfase"/>
</dbReference>
<evidence type="ECO:0000256" key="1">
    <source>
        <dbReference type="ARBA" id="ARBA00001541"/>
    </source>
</evidence>
<dbReference type="Gene3D" id="1.10.155.10">
    <property type="entry name" value="Chemotaxis receptor methyltransferase CheR, N-terminal domain"/>
    <property type="match status" value="1"/>
</dbReference>
<feature type="domain" description="CheB-type methylesterase" evidence="8">
    <location>
        <begin position="17"/>
        <end position="199"/>
    </location>
</feature>